<keyword evidence="5" id="KW-0813">Transport</keyword>
<evidence type="ECO:0000256" key="12">
    <source>
        <dbReference type="ARBA" id="ARBA00031636"/>
    </source>
</evidence>
<evidence type="ECO:0000256" key="4">
    <source>
        <dbReference type="ARBA" id="ARBA00020268"/>
    </source>
</evidence>
<keyword evidence="8 13" id="KW-0812">Transmembrane</keyword>
<evidence type="ECO:0000256" key="11">
    <source>
        <dbReference type="ARBA" id="ARBA00023136"/>
    </source>
</evidence>
<sequence length="474" mass="51192">MKKTEIRNRVIRESKGKFSVAVKKLVKDPIKLDILTIAWPVLMELVLSSVFGMIDMMMLGNIPNNTYAAAAVSSVGLTNQPLFLALSVVQALNVGGTAMIARYYGAGEKKRMENVLKHVMLFGLFFSIPISAFGLLNAENIMSFMGGEAHAIEIGASYFRVICISYLFQSFNISITGALRGIGQTQIPMRINVLVNFLNVLGNAVLIYGLLGAPALGVVGAATSTATANLIASVLLVRFLMKGNSELPFSFKRKFKFDTGTLKNLVRIGMPSAIEQLILRAGVILFIQIVSSLGTVIFAAHQIGMNLLSLSFTTGQAFGISSSSLVGRSLGKKDTQLASEYAKKTSMMGAITGILVGTVLFIGSEFFVSLYSNDPQIIHNASTALKIIAVVQPFQTHQLIVAGSLRGAGDTMFPLISTFVGVLIVRVISAYFFVFVLNLGLVGAWMGIVLDQFLRWILVGARFKAGKWKSIVIH</sequence>
<dbReference type="GO" id="GO:0015297">
    <property type="term" value="F:antiporter activity"/>
    <property type="evidence" value="ECO:0007669"/>
    <property type="project" value="UniProtKB-KW"/>
</dbReference>
<keyword evidence="15" id="KW-1185">Reference proteome</keyword>
<feature type="transmembrane region" description="Helical" evidence="13">
    <location>
        <begin position="115"/>
        <end position="138"/>
    </location>
</feature>
<dbReference type="CDD" id="cd13137">
    <property type="entry name" value="MATE_NorM_like"/>
    <property type="match status" value="1"/>
</dbReference>
<protein>
    <recommendedName>
        <fullName evidence="4">Probable multidrug resistance protein NorM</fullName>
    </recommendedName>
    <alternativeName>
        <fullName evidence="12">Multidrug-efflux transporter</fullName>
    </alternativeName>
</protein>
<evidence type="ECO:0000256" key="2">
    <source>
        <dbReference type="ARBA" id="ARBA00004651"/>
    </source>
</evidence>
<dbReference type="Proteomes" id="UP000199136">
    <property type="component" value="Unassembled WGS sequence"/>
</dbReference>
<reference evidence="14 15" key="1">
    <citation type="submission" date="2016-10" db="EMBL/GenBank/DDBJ databases">
        <authorList>
            <person name="de Groot N.N."/>
        </authorList>
    </citation>
    <scope>NUCLEOTIDE SEQUENCE [LARGE SCALE GENOMIC DNA]</scope>
    <source>
        <strain evidence="14 15">DSM 20581</strain>
    </source>
</reference>
<dbReference type="PANTHER" id="PTHR43298">
    <property type="entry name" value="MULTIDRUG RESISTANCE PROTEIN NORM-RELATED"/>
    <property type="match status" value="1"/>
</dbReference>
<feature type="transmembrane region" description="Helical" evidence="13">
    <location>
        <begin position="158"/>
        <end position="179"/>
    </location>
</feature>
<evidence type="ECO:0000256" key="6">
    <source>
        <dbReference type="ARBA" id="ARBA00022449"/>
    </source>
</evidence>
<keyword evidence="9 13" id="KW-1133">Transmembrane helix</keyword>
<dbReference type="RefSeq" id="WP_244887667.1">
    <property type="nucleotide sequence ID" value="NZ_FOXW01000005.1"/>
</dbReference>
<feature type="transmembrane region" description="Helical" evidence="13">
    <location>
        <begin position="191"/>
        <end position="211"/>
    </location>
</feature>
<dbReference type="InterPro" id="IPR048279">
    <property type="entry name" value="MdtK-like"/>
</dbReference>
<evidence type="ECO:0000256" key="1">
    <source>
        <dbReference type="ARBA" id="ARBA00003408"/>
    </source>
</evidence>
<feature type="transmembrane region" description="Helical" evidence="13">
    <location>
        <begin position="347"/>
        <end position="371"/>
    </location>
</feature>
<dbReference type="GO" id="GO:0005886">
    <property type="term" value="C:plasma membrane"/>
    <property type="evidence" value="ECO:0007669"/>
    <property type="project" value="UniProtKB-SubCell"/>
</dbReference>
<organism evidence="14 15">
    <name type="scientific">Desemzia incerta</name>
    <dbReference type="NCBI Taxonomy" id="82801"/>
    <lineage>
        <taxon>Bacteria</taxon>
        <taxon>Bacillati</taxon>
        <taxon>Bacillota</taxon>
        <taxon>Bacilli</taxon>
        <taxon>Lactobacillales</taxon>
        <taxon>Carnobacteriaceae</taxon>
        <taxon>Desemzia</taxon>
    </lineage>
</organism>
<proteinExistence type="inferred from homology"/>
<comment type="similarity">
    <text evidence="3">Belongs to the multi antimicrobial extrusion (MATE) (TC 2.A.66.1) family.</text>
</comment>
<keyword evidence="10" id="KW-0406">Ion transport</keyword>
<evidence type="ECO:0000313" key="14">
    <source>
        <dbReference type="EMBL" id="SFQ32476.1"/>
    </source>
</evidence>
<dbReference type="Pfam" id="PF01554">
    <property type="entry name" value="MatE"/>
    <property type="match status" value="2"/>
</dbReference>
<feature type="transmembrane region" description="Helical" evidence="13">
    <location>
        <begin position="32"/>
        <end position="54"/>
    </location>
</feature>
<accession>A0A1I5XKY8</accession>
<dbReference type="PANTHER" id="PTHR43298:SF2">
    <property type="entry name" value="FMN_FAD EXPORTER YEEO-RELATED"/>
    <property type="match status" value="1"/>
</dbReference>
<evidence type="ECO:0000256" key="13">
    <source>
        <dbReference type="SAM" id="Phobius"/>
    </source>
</evidence>
<keyword evidence="7" id="KW-1003">Cell membrane</keyword>
<keyword evidence="6" id="KW-0050">Antiport</keyword>
<dbReference type="STRING" id="82801.SAMN04488506_1454"/>
<dbReference type="InterPro" id="IPR002528">
    <property type="entry name" value="MATE_fam"/>
</dbReference>
<keyword evidence="11 13" id="KW-0472">Membrane</keyword>
<evidence type="ECO:0000256" key="9">
    <source>
        <dbReference type="ARBA" id="ARBA00022989"/>
    </source>
</evidence>
<feature type="transmembrane region" description="Helical" evidence="13">
    <location>
        <begin position="217"/>
        <end position="241"/>
    </location>
</feature>
<dbReference type="GO" id="GO:0006811">
    <property type="term" value="P:monoatomic ion transport"/>
    <property type="evidence" value="ECO:0007669"/>
    <property type="project" value="UniProtKB-KW"/>
</dbReference>
<comment type="function">
    <text evidence="1">Multidrug efflux pump.</text>
</comment>
<dbReference type="AlphaFoldDB" id="A0A1I5XKY8"/>
<comment type="subcellular location">
    <subcellularLocation>
        <location evidence="2">Cell membrane</location>
        <topology evidence="2">Multi-pass membrane protein</topology>
    </subcellularLocation>
</comment>
<feature type="transmembrane region" description="Helical" evidence="13">
    <location>
        <begin position="82"/>
        <end position="103"/>
    </location>
</feature>
<dbReference type="GO" id="GO:0042910">
    <property type="term" value="F:xenobiotic transmembrane transporter activity"/>
    <property type="evidence" value="ECO:0007669"/>
    <property type="project" value="InterPro"/>
</dbReference>
<evidence type="ECO:0000256" key="8">
    <source>
        <dbReference type="ARBA" id="ARBA00022692"/>
    </source>
</evidence>
<evidence type="ECO:0000256" key="5">
    <source>
        <dbReference type="ARBA" id="ARBA00022448"/>
    </source>
</evidence>
<evidence type="ECO:0000256" key="3">
    <source>
        <dbReference type="ARBA" id="ARBA00010199"/>
    </source>
</evidence>
<gene>
    <name evidence="14" type="ORF">SAMN04488506_1454</name>
</gene>
<evidence type="ECO:0000313" key="15">
    <source>
        <dbReference type="Proteomes" id="UP000199136"/>
    </source>
</evidence>
<dbReference type="InterPro" id="IPR050222">
    <property type="entry name" value="MATE_MdtK"/>
</dbReference>
<evidence type="ECO:0000256" key="10">
    <source>
        <dbReference type="ARBA" id="ARBA00023065"/>
    </source>
</evidence>
<dbReference type="PIRSF" id="PIRSF006603">
    <property type="entry name" value="DinF"/>
    <property type="match status" value="1"/>
</dbReference>
<dbReference type="NCBIfam" id="TIGR00797">
    <property type="entry name" value="matE"/>
    <property type="match status" value="1"/>
</dbReference>
<dbReference type="EMBL" id="FOXW01000005">
    <property type="protein sequence ID" value="SFQ32476.1"/>
    <property type="molecule type" value="Genomic_DNA"/>
</dbReference>
<evidence type="ECO:0000256" key="7">
    <source>
        <dbReference type="ARBA" id="ARBA00022475"/>
    </source>
</evidence>
<feature type="transmembrane region" description="Helical" evidence="13">
    <location>
        <begin position="277"/>
        <end position="301"/>
    </location>
</feature>
<name>A0A1I5XKY8_9LACT</name>